<dbReference type="Gene3D" id="3.40.640.10">
    <property type="entry name" value="Type I PLP-dependent aspartate aminotransferase-like (Major domain)"/>
    <property type="match status" value="1"/>
</dbReference>
<dbReference type="InterPro" id="IPR015422">
    <property type="entry name" value="PyrdxlP-dep_Trfase_small"/>
</dbReference>
<name>A0ABU1JVX8_9PROT</name>
<sequence length="429" mass="46526">MPLAQTTASQTPAAAPFPIETVRSLFPALRQAEAEGFIFLDNAAGAQIPQSVLDAVTHHLVDHNVQRGGRYDKSRAVDQSVAEARESVGLLVNAYSPAEISFGMNATSFIRLVSLGIGQMLEERDEIIVTDMDHDANIATWLALEKMGAKFAWWRMREDGNLHAEDLKPLLSSRTRLVACTVTAHSIGSIVDVAAVAELAHAAGAEVFVDCVHYGPHGLIDVQAWGCDYLVCSGYKNFSPHMGFLWGRFDALKRLPTFREDFIPDEPPYKIEAGTFIYENVAGMSASVKYLESLGRGFTGPSTGSRRVDIVAAMTAVRAYEATLSREMLRVLKGCGATIYGIADEARVGDRVPTICFNIGSHSPQAIADAMSDAGIGIRDGHMYAPRLMKRLGLSMATGALRVSMVHYNTVEEVRRFGAALAAYLKKAG</sequence>
<keyword evidence="1" id="KW-0663">Pyridoxal phosphate</keyword>
<feature type="domain" description="Aminotransferase class V" evidence="2">
    <location>
        <begin position="38"/>
        <end position="295"/>
    </location>
</feature>
<evidence type="ECO:0000256" key="1">
    <source>
        <dbReference type="ARBA" id="ARBA00022898"/>
    </source>
</evidence>
<feature type="domain" description="Aminotransferase class V" evidence="2">
    <location>
        <begin position="314"/>
        <end position="417"/>
    </location>
</feature>
<dbReference type="RefSeq" id="WP_309799183.1">
    <property type="nucleotide sequence ID" value="NZ_JAVDPW010000010.1"/>
</dbReference>
<dbReference type="InterPro" id="IPR015424">
    <property type="entry name" value="PyrdxlP-dep_Trfase"/>
</dbReference>
<dbReference type="EMBL" id="JAVDPW010000010">
    <property type="protein sequence ID" value="MDR6292780.1"/>
    <property type="molecule type" value="Genomic_DNA"/>
</dbReference>
<keyword evidence="4" id="KW-1185">Reference proteome</keyword>
<dbReference type="InterPro" id="IPR015421">
    <property type="entry name" value="PyrdxlP-dep_Trfase_major"/>
</dbReference>
<evidence type="ECO:0000313" key="3">
    <source>
        <dbReference type="EMBL" id="MDR6292780.1"/>
    </source>
</evidence>
<dbReference type="InterPro" id="IPR011340">
    <property type="entry name" value="Cys_dSase-rel"/>
</dbReference>
<dbReference type="NCBIfam" id="TIGR01976">
    <property type="entry name" value="am_tr_V_VC1184"/>
    <property type="match status" value="1"/>
</dbReference>
<comment type="caution">
    <text evidence="3">The sequence shown here is derived from an EMBL/GenBank/DDBJ whole genome shotgun (WGS) entry which is preliminary data.</text>
</comment>
<organism evidence="3 4">
    <name type="scientific">Inquilinus ginsengisoli</name>
    <dbReference type="NCBI Taxonomy" id="363840"/>
    <lineage>
        <taxon>Bacteria</taxon>
        <taxon>Pseudomonadati</taxon>
        <taxon>Pseudomonadota</taxon>
        <taxon>Alphaproteobacteria</taxon>
        <taxon>Rhodospirillales</taxon>
        <taxon>Rhodospirillaceae</taxon>
        <taxon>Inquilinus</taxon>
    </lineage>
</organism>
<accession>A0ABU1JVX8</accession>
<dbReference type="SUPFAM" id="SSF53383">
    <property type="entry name" value="PLP-dependent transferases"/>
    <property type="match status" value="1"/>
</dbReference>
<proteinExistence type="predicted"/>
<evidence type="ECO:0000313" key="4">
    <source>
        <dbReference type="Proteomes" id="UP001262410"/>
    </source>
</evidence>
<dbReference type="PANTHER" id="PTHR43586">
    <property type="entry name" value="CYSTEINE DESULFURASE"/>
    <property type="match status" value="1"/>
</dbReference>
<dbReference type="PANTHER" id="PTHR43586:SF21">
    <property type="entry name" value="PYRIDOXAL PHOSPHATE (PLP)-DEPENDENT ASPARTATE AMINOTRANSFERASE SUPERFAMILY"/>
    <property type="match status" value="1"/>
</dbReference>
<protein>
    <submittedName>
        <fullName evidence="3">Cysteine desulfurase family protein (TIGR01976 family)</fullName>
    </submittedName>
</protein>
<dbReference type="Gene3D" id="3.90.1150.10">
    <property type="entry name" value="Aspartate Aminotransferase, domain 1"/>
    <property type="match status" value="1"/>
</dbReference>
<evidence type="ECO:0000259" key="2">
    <source>
        <dbReference type="Pfam" id="PF00266"/>
    </source>
</evidence>
<dbReference type="Proteomes" id="UP001262410">
    <property type="component" value="Unassembled WGS sequence"/>
</dbReference>
<reference evidence="3 4" key="1">
    <citation type="submission" date="2023-07" db="EMBL/GenBank/DDBJ databases">
        <title>Sorghum-associated microbial communities from plants grown in Nebraska, USA.</title>
        <authorList>
            <person name="Schachtman D."/>
        </authorList>
    </citation>
    <scope>NUCLEOTIDE SEQUENCE [LARGE SCALE GENOMIC DNA]</scope>
    <source>
        <strain evidence="3 4">584</strain>
    </source>
</reference>
<gene>
    <name evidence="3" type="ORF">E9232_005325</name>
</gene>
<dbReference type="Pfam" id="PF00266">
    <property type="entry name" value="Aminotran_5"/>
    <property type="match status" value="2"/>
</dbReference>
<dbReference type="InterPro" id="IPR000192">
    <property type="entry name" value="Aminotrans_V_dom"/>
</dbReference>